<reference evidence="1" key="1">
    <citation type="submission" date="2012-05" db="EMBL/GenBank/DDBJ databases">
        <authorList>
            <person name="Krishnakumar V."/>
            <person name="Cheung F."/>
            <person name="Xiao Y."/>
            <person name="Chan A."/>
            <person name="Moskal W.A."/>
            <person name="Town C.D."/>
        </authorList>
    </citation>
    <scope>NUCLEOTIDE SEQUENCE</scope>
</reference>
<dbReference type="EMBL" id="BT139540">
    <property type="protein sequence ID" value="AFK39335.1"/>
    <property type="molecule type" value="mRNA"/>
</dbReference>
<proteinExistence type="evidence at transcript level"/>
<accession>I3SGE3</accession>
<protein>
    <submittedName>
        <fullName evidence="1">Uncharacterized protein</fullName>
    </submittedName>
</protein>
<dbReference type="AlphaFoldDB" id="I3SGE3"/>
<organism evidence="1">
    <name type="scientific">Lotus japonicus</name>
    <name type="common">Lotus corniculatus var. japonicus</name>
    <dbReference type="NCBI Taxonomy" id="34305"/>
    <lineage>
        <taxon>Eukaryota</taxon>
        <taxon>Viridiplantae</taxon>
        <taxon>Streptophyta</taxon>
        <taxon>Embryophyta</taxon>
        <taxon>Tracheophyta</taxon>
        <taxon>Spermatophyta</taxon>
        <taxon>Magnoliopsida</taxon>
        <taxon>eudicotyledons</taxon>
        <taxon>Gunneridae</taxon>
        <taxon>Pentapetalae</taxon>
        <taxon>rosids</taxon>
        <taxon>fabids</taxon>
        <taxon>Fabales</taxon>
        <taxon>Fabaceae</taxon>
        <taxon>Papilionoideae</taxon>
        <taxon>50 kb inversion clade</taxon>
        <taxon>NPAAA clade</taxon>
        <taxon>Hologalegina</taxon>
        <taxon>robinioid clade</taxon>
        <taxon>Loteae</taxon>
        <taxon>Lotus</taxon>
    </lineage>
</organism>
<sequence length="67" mass="7709">MVSFSTQDLEREVAFSSTSAYLDFSSFTKVLYRVTSERRVSMFEVSLSFSYSNSLSRRVSFFTSSEC</sequence>
<evidence type="ECO:0000313" key="1">
    <source>
        <dbReference type="EMBL" id="AFK39335.1"/>
    </source>
</evidence>
<name>I3SGE3_LOTJA</name>